<dbReference type="EMBL" id="JAWWNJ010000023">
    <property type="protein sequence ID" value="KAK7033451.1"/>
    <property type="molecule type" value="Genomic_DNA"/>
</dbReference>
<name>A0AAW0C748_9AGAR</name>
<gene>
    <name evidence="2" type="ORF">R3P38DRAFT_2773848</name>
</gene>
<feature type="compositionally biased region" description="Low complexity" evidence="1">
    <location>
        <begin position="284"/>
        <end position="303"/>
    </location>
</feature>
<keyword evidence="3" id="KW-1185">Reference proteome</keyword>
<sequence>MPNIPFTDISQFYEGQIIWCDPQNPEMAGTKGSRRPVRPCLIIRVNRLDHTIDVAPFSEDIENNDPRWKQTNFGEHPVCKWSARQGHGDKVWVAAPQTVAIEYDTTRTMFQDKDPKRRVWSLLPMSENNKRNWHFLHQEYLTNMVHITAAMNESRGSYQTTTIPLDQDFDRSWTTSDTLNQTRSPHRSSWPARQTIARIPDNIGPARDLQNPAKPNPIAAPAASAIPEHKARPMEKSEIVSQASSSRLFPRQLKPTDDIWGNGFLPSVYSTPYMRGESSTTQNSSPGKPISSSPPSAAITAPIGFGEGENNSGWVKHPTREEYWHPSKGYYPPSDSDVLVRSFGVPPQYSNPFHPNNHRAKPKQILDGSTAPARGPVNELIDSVPGCICSSCFAETERKSPYSWQYGPSTTALQVDPEHSKYRWRCRRFETSISKSPNSKPDDSAPVSPRTRFIRA</sequence>
<evidence type="ECO:0000313" key="2">
    <source>
        <dbReference type="EMBL" id="KAK7033451.1"/>
    </source>
</evidence>
<protein>
    <submittedName>
        <fullName evidence="2">Uncharacterized protein</fullName>
    </submittedName>
</protein>
<dbReference type="Proteomes" id="UP001362999">
    <property type="component" value="Unassembled WGS sequence"/>
</dbReference>
<evidence type="ECO:0000313" key="3">
    <source>
        <dbReference type="Proteomes" id="UP001362999"/>
    </source>
</evidence>
<evidence type="ECO:0000256" key="1">
    <source>
        <dbReference type="SAM" id="MobiDB-lite"/>
    </source>
</evidence>
<reference evidence="2 3" key="1">
    <citation type="journal article" date="2024" name="J Genomics">
        <title>Draft genome sequencing and assembly of Favolaschia claudopus CIRM-BRFM 2984 isolated from oak limbs.</title>
        <authorList>
            <person name="Navarro D."/>
            <person name="Drula E."/>
            <person name="Chaduli D."/>
            <person name="Cazenave R."/>
            <person name="Ahrendt S."/>
            <person name="Wang J."/>
            <person name="Lipzen A."/>
            <person name="Daum C."/>
            <person name="Barry K."/>
            <person name="Grigoriev I.V."/>
            <person name="Favel A."/>
            <person name="Rosso M.N."/>
            <person name="Martin F."/>
        </authorList>
    </citation>
    <scope>NUCLEOTIDE SEQUENCE [LARGE SCALE GENOMIC DNA]</scope>
    <source>
        <strain evidence="2 3">CIRM-BRFM 2984</strain>
    </source>
</reference>
<feature type="region of interest" description="Disordered" evidence="1">
    <location>
        <begin position="433"/>
        <end position="456"/>
    </location>
</feature>
<proteinExistence type="predicted"/>
<accession>A0AAW0C748</accession>
<organism evidence="2 3">
    <name type="scientific">Favolaschia claudopus</name>
    <dbReference type="NCBI Taxonomy" id="2862362"/>
    <lineage>
        <taxon>Eukaryota</taxon>
        <taxon>Fungi</taxon>
        <taxon>Dikarya</taxon>
        <taxon>Basidiomycota</taxon>
        <taxon>Agaricomycotina</taxon>
        <taxon>Agaricomycetes</taxon>
        <taxon>Agaricomycetidae</taxon>
        <taxon>Agaricales</taxon>
        <taxon>Marasmiineae</taxon>
        <taxon>Mycenaceae</taxon>
        <taxon>Favolaschia</taxon>
    </lineage>
</organism>
<dbReference type="AlphaFoldDB" id="A0AAW0C748"/>
<comment type="caution">
    <text evidence="2">The sequence shown here is derived from an EMBL/GenBank/DDBJ whole genome shotgun (WGS) entry which is preliminary data.</text>
</comment>
<feature type="region of interest" description="Disordered" evidence="1">
    <location>
        <begin position="273"/>
        <end position="314"/>
    </location>
</feature>